<dbReference type="InterPro" id="IPR036568">
    <property type="entry name" value="GGCT-like_sf"/>
</dbReference>
<protein>
    <recommendedName>
        <fullName evidence="1">gamma-glutamylcyclotransferase</fullName>
        <ecNumber evidence="1">4.3.2.9</ecNumber>
    </recommendedName>
</protein>
<dbReference type="CDD" id="cd06661">
    <property type="entry name" value="GGCT_like"/>
    <property type="match status" value="1"/>
</dbReference>
<dbReference type="PANTHER" id="PTHR12935:SF0">
    <property type="entry name" value="GAMMA-GLUTAMYLCYCLOTRANSFERASE"/>
    <property type="match status" value="1"/>
</dbReference>
<dbReference type="Pfam" id="PF06094">
    <property type="entry name" value="GGACT"/>
    <property type="match status" value="1"/>
</dbReference>
<feature type="domain" description="Gamma-glutamylcyclotransferase AIG2-like" evidence="5">
    <location>
        <begin position="31"/>
        <end position="136"/>
    </location>
</feature>
<evidence type="ECO:0000256" key="4">
    <source>
        <dbReference type="PIRSR" id="PIRSR617939-2"/>
    </source>
</evidence>
<evidence type="ECO:0000259" key="5">
    <source>
        <dbReference type="Pfam" id="PF06094"/>
    </source>
</evidence>
<dbReference type="InterPro" id="IPR013024">
    <property type="entry name" value="GGCT-like"/>
</dbReference>
<dbReference type="InterPro" id="IPR017939">
    <property type="entry name" value="G-Glutamylcylcotransferase"/>
</dbReference>
<accession>A0A5N5QI55</accession>
<dbReference type="Gene3D" id="3.10.490.10">
    <property type="entry name" value="Gamma-glutamyl cyclotransferase-like"/>
    <property type="match status" value="1"/>
</dbReference>
<dbReference type="InterPro" id="IPR009288">
    <property type="entry name" value="AIG2-like_dom"/>
</dbReference>
<proteinExistence type="predicted"/>
<evidence type="ECO:0000256" key="2">
    <source>
        <dbReference type="ARBA" id="ARBA00023239"/>
    </source>
</evidence>
<evidence type="ECO:0000256" key="1">
    <source>
        <dbReference type="ARBA" id="ARBA00012346"/>
    </source>
</evidence>
<comment type="caution">
    <text evidence="6">The sequence shown here is derived from an EMBL/GenBank/DDBJ whole genome shotgun (WGS) entry which is preliminary data.</text>
</comment>
<name>A0A5N5QI55_9AGAM</name>
<dbReference type="GO" id="GO:0003839">
    <property type="term" value="F:gamma-glutamylcyclotransferase activity"/>
    <property type="evidence" value="ECO:0007669"/>
    <property type="project" value="UniProtKB-EC"/>
</dbReference>
<dbReference type="AlphaFoldDB" id="A0A5N5QI55"/>
<sequence length="186" mass="20923">MSYDDKIVLLPNTADAPNLLQTLHSQGFSGYFAYGSNLSVPQMLFRCPDSPYICVAVLEGWRWIIGTRGYATIVRSPHDVVYGYLYLLTPEDEKALDGFEGPFYKKVEKSVLIGPGILGRDAIQDFKTYVYIEDAREGVPKSDYINRLNTAFSNATAKGVPSWYIEKYIQYRSWSSTNCNAGLSND</sequence>
<gene>
    <name evidence="6" type="ORF">CTheo_5402</name>
</gene>
<dbReference type="SUPFAM" id="SSF110857">
    <property type="entry name" value="Gamma-glutamyl cyclotransferase-like"/>
    <property type="match status" value="1"/>
</dbReference>
<evidence type="ECO:0000313" key="6">
    <source>
        <dbReference type="EMBL" id="KAB5591151.1"/>
    </source>
</evidence>
<feature type="binding site" evidence="4">
    <location>
        <begin position="31"/>
        <end position="36"/>
    </location>
    <ligand>
        <name>substrate</name>
    </ligand>
</feature>
<evidence type="ECO:0000256" key="3">
    <source>
        <dbReference type="PIRSR" id="PIRSR617939-1"/>
    </source>
</evidence>
<evidence type="ECO:0000313" key="7">
    <source>
        <dbReference type="Proteomes" id="UP000383932"/>
    </source>
</evidence>
<feature type="active site" description="Proton acceptor" evidence="3">
    <location>
        <position position="100"/>
    </location>
</feature>
<dbReference type="EC" id="4.3.2.9" evidence="1"/>
<dbReference type="EMBL" id="SSOP01000120">
    <property type="protein sequence ID" value="KAB5591151.1"/>
    <property type="molecule type" value="Genomic_DNA"/>
</dbReference>
<keyword evidence="7" id="KW-1185">Reference proteome</keyword>
<dbReference type="OrthoDB" id="2924818at2759"/>
<dbReference type="PANTHER" id="PTHR12935">
    <property type="entry name" value="GAMMA-GLUTAMYLCYCLOTRANSFERASE"/>
    <property type="match status" value="1"/>
</dbReference>
<organism evidence="6 7">
    <name type="scientific">Ceratobasidium theobromae</name>
    <dbReference type="NCBI Taxonomy" id="1582974"/>
    <lineage>
        <taxon>Eukaryota</taxon>
        <taxon>Fungi</taxon>
        <taxon>Dikarya</taxon>
        <taxon>Basidiomycota</taxon>
        <taxon>Agaricomycotina</taxon>
        <taxon>Agaricomycetes</taxon>
        <taxon>Cantharellales</taxon>
        <taxon>Ceratobasidiaceae</taxon>
        <taxon>Ceratobasidium</taxon>
    </lineage>
</organism>
<keyword evidence="2" id="KW-0456">Lyase</keyword>
<reference evidence="6 7" key="1">
    <citation type="journal article" date="2019" name="Fungal Biol. Biotechnol.">
        <title>Draft genome sequence of fastidious pathogen Ceratobasidium theobromae, which causes vascular-streak dieback in Theobroma cacao.</title>
        <authorList>
            <person name="Ali S.S."/>
            <person name="Asman A."/>
            <person name="Shao J."/>
            <person name="Firmansyah A.P."/>
            <person name="Susilo A.W."/>
            <person name="Rosmana A."/>
            <person name="McMahon P."/>
            <person name="Junaid M."/>
            <person name="Guest D."/>
            <person name="Kheng T.Y."/>
            <person name="Meinhardt L.W."/>
            <person name="Bailey B.A."/>
        </authorList>
    </citation>
    <scope>NUCLEOTIDE SEQUENCE [LARGE SCALE GENOMIC DNA]</scope>
    <source>
        <strain evidence="6 7">CT2</strain>
    </source>
</reference>
<dbReference type="Proteomes" id="UP000383932">
    <property type="component" value="Unassembled WGS sequence"/>
</dbReference>